<accession>A0ABY2WKG5</accession>
<protein>
    <submittedName>
        <fullName evidence="1">Uncharacterized protein</fullName>
    </submittedName>
</protein>
<proteinExistence type="predicted"/>
<evidence type="ECO:0000313" key="1">
    <source>
        <dbReference type="EMBL" id="TMU55317.1"/>
    </source>
</evidence>
<dbReference type="PROSITE" id="PS51257">
    <property type="entry name" value="PROKAR_LIPOPROTEIN"/>
    <property type="match status" value="1"/>
</dbReference>
<dbReference type="RefSeq" id="WP_138837338.1">
    <property type="nucleotide sequence ID" value="NZ_VCNI01000002.1"/>
</dbReference>
<sequence>MRILTYLCGFIVAVLFVACSGGAKKDISQSPFYWKPKEVDKTKLLNQEFFSPVHENNLGKFVFAHETIPREWEDEDGFLAVYDMSQMDKKGLYCRWFGEQNAGSDKVFETFAKNPKNKKRILIKHEYFLDSIPAKIRFNEKPGESVTWESSRYPMLEPDVIPGVAEIEEEMSLTQETIIEMLFKNQKYVESKKDGTLLLGLKVSVVDGTSPGKNVKKPTKELASGQILLTNVFEGMKKWIGKIPKYSVPEPYVRDKALEKEALMLMRKHARSQGWRETFKRVVITSLNVKRSKFSGEIVARNVVISAVAEWPEGRCTAQFFNTRQDLVGDPKKEEYGRLYFYGVGKQRTVLCDFDE</sequence>
<organism evidence="1 2">
    <name type="scientific">Flagellimonas algicola</name>
    <dbReference type="NCBI Taxonomy" id="2583815"/>
    <lineage>
        <taxon>Bacteria</taxon>
        <taxon>Pseudomonadati</taxon>
        <taxon>Bacteroidota</taxon>
        <taxon>Flavobacteriia</taxon>
        <taxon>Flavobacteriales</taxon>
        <taxon>Flavobacteriaceae</taxon>
        <taxon>Flagellimonas</taxon>
    </lineage>
</organism>
<evidence type="ECO:0000313" key="2">
    <source>
        <dbReference type="Proteomes" id="UP000751614"/>
    </source>
</evidence>
<name>A0ABY2WKG5_9FLAO</name>
<keyword evidence="2" id="KW-1185">Reference proteome</keyword>
<comment type="caution">
    <text evidence="1">The sequence shown here is derived from an EMBL/GenBank/DDBJ whole genome shotgun (WGS) entry which is preliminary data.</text>
</comment>
<gene>
    <name evidence="1" type="ORF">FGG15_14165</name>
</gene>
<dbReference type="EMBL" id="VCNI01000002">
    <property type="protein sequence ID" value="TMU55317.1"/>
    <property type="molecule type" value="Genomic_DNA"/>
</dbReference>
<reference evidence="1 2" key="1">
    <citation type="submission" date="2019-05" db="EMBL/GenBank/DDBJ databases">
        <title>Flagellimonas sp. AsT0115, sp. nov., isolated from a marine red algae, Asparagopsis taxiformis.</title>
        <authorList>
            <person name="Kim J."/>
            <person name="Jeong S.E."/>
            <person name="Jeon C.O."/>
        </authorList>
    </citation>
    <scope>NUCLEOTIDE SEQUENCE [LARGE SCALE GENOMIC DNA]</scope>
    <source>
        <strain evidence="1 2">AsT0115</strain>
    </source>
</reference>
<dbReference type="Proteomes" id="UP000751614">
    <property type="component" value="Unassembled WGS sequence"/>
</dbReference>